<reference evidence="2 3" key="1">
    <citation type="submission" date="2018-07" db="EMBL/GenBank/DDBJ databases">
        <authorList>
            <person name="Zhang Y."/>
            <person name="Wang L."/>
            <person name="Ma S."/>
        </authorList>
    </citation>
    <scope>NUCLEOTIDE SEQUENCE [LARGE SCALE GENOMIC DNA]</scope>
    <source>
        <strain evidence="2 3">4-2</strain>
    </source>
</reference>
<evidence type="ECO:0000313" key="3">
    <source>
        <dbReference type="Proteomes" id="UP000273516"/>
    </source>
</evidence>
<feature type="domain" description="Transposase IS66 C-terminal" evidence="1">
    <location>
        <begin position="33"/>
        <end position="71"/>
    </location>
</feature>
<keyword evidence="3" id="KW-1185">Reference proteome</keyword>
<evidence type="ECO:0000313" key="2">
    <source>
        <dbReference type="EMBL" id="RMC30129.1"/>
    </source>
</evidence>
<sequence length="81" mass="9392">MYFVGVQLLMPKDITLDSQDESRQPFAQQSLCSLIGTCKLNGIEPHAYFKWIFEQVANKLPRSQYDKLLPWHCPKGRHGIE</sequence>
<gene>
    <name evidence="2" type="ORF">C9E81_22090</name>
</gene>
<dbReference type="AlphaFoldDB" id="A0A3M0LX85"/>
<comment type="caution">
    <text evidence="2">The sequence shown here is derived from an EMBL/GenBank/DDBJ whole genome shotgun (WGS) entry which is preliminary data.</text>
</comment>
<organism evidence="2 3">
    <name type="scientific">Paracoccus alkanivorans</name>
    <dbReference type="NCBI Taxonomy" id="2116655"/>
    <lineage>
        <taxon>Bacteria</taxon>
        <taxon>Pseudomonadati</taxon>
        <taxon>Pseudomonadota</taxon>
        <taxon>Alphaproteobacteria</taxon>
        <taxon>Rhodobacterales</taxon>
        <taxon>Paracoccaceae</taxon>
        <taxon>Paracoccus</taxon>
    </lineage>
</organism>
<dbReference type="Proteomes" id="UP000273516">
    <property type="component" value="Unassembled WGS sequence"/>
</dbReference>
<dbReference type="Pfam" id="PF13817">
    <property type="entry name" value="DDE_Tnp_IS66_C"/>
    <property type="match status" value="1"/>
</dbReference>
<dbReference type="EMBL" id="QOKZ01000020">
    <property type="protein sequence ID" value="RMC30129.1"/>
    <property type="molecule type" value="Genomic_DNA"/>
</dbReference>
<accession>A0A3M0LX85</accession>
<proteinExistence type="predicted"/>
<evidence type="ECO:0000259" key="1">
    <source>
        <dbReference type="Pfam" id="PF13817"/>
    </source>
</evidence>
<name>A0A3M0LX85_9RHOB</name>
<dbReference type="InterPro" id="IPR039552">
    <property type="entry name" value="IS66_C"/>
</dbReference>
<protein>
    <recommendedName>
        <fullName evidence="1">Transposase IS66 C-terminal domain-containing protein</fullName>
    </recommendedName>
</protein>